<dbReference type="SUPFAM" id="SSF52317">
    <property type="entry name" value="Class I glutamine amidotransferase-like"/>
    <property type="match status" value="1"/>
</dbReference>
<keyword evidence="4" id="KW-0378">Hydrolase</keyword>
<dbReference type="Proteomes" id="UP000305471">
    <property type="component" value="Unassembled WGS sequence"/>
</dbReference>
<proteinExistence type="inferred from homology"/>
<organism evidence="10 11">
    <name type="scientific">Alteromonas portus</name>
    <dbReference type="NCBI Taxonomy" id="2565549"/>
    <lineage>
        <taxon>Bacteria</taxon>
        <taxon>Pseudomonadati</taxon>
        <taxon>Pseudomonadota</taxon>
        <taxon>Gammaproteobacteria</taxon>
        <taxon>Alteromonadales</taxon>
        <taxon>Alteromonadaceae</taxon>
        <taxon>Alteromonas/Salinimonas group</taxon>
        <taxon>Alteromonas</taxon>
    </lineage>
</organism>
<dbReference type="GO" id="GO:0006508">
    <property type="term" value="P:proteolysis"/>
    <property type="evidence" value="ECO:0007669"/>
    <property type="project" value="UniProtKB-KW"/>
</dbReference>
<dbReference type="OrthoDB" id="9758209at2"/>
<feature type="domain" description="Peptidase M14" evidence="9">
    <location>
        <begin position="84"/>
        <end position="384"/>
    </location>
</feature>
<evidence type="ECO:0000313" key="11">
    <source>
        <dbReference type="Proteomes" id="UP000305471"/>
    </source>
</evidence>
<comment type="caution">
    <text evidence="10">The sequence shown here is derived from an EMBL/GenBank/DDBJ whole genome shotgun (WGS) entry which is preliminary data.</text>
</comment>
<evidence type="ECO:0000256" key="7">
    <source>
        <dbReference type="PROSITE-ProRule" id="PRU01379"/>
    </source>
</evidence>
<evidence type="ECO:0000256" key="4">
    <source>
        <dbReference type="ARBA" id="ARBA00022801"/>
    </source>
</evidence>
<dbReference type="GO" id="GO:0008270">
    <property type="term" value="F:zinc ion binding"/>
    <property type="evidence" value="ECO:0007669"/>
    <property type="project" value="InterPro"/>
</dbReference>
<dbReference type="PANTHER" id="PTHR11705">
    <property type="entry name" value="PROTEASE FAMILY M14 CARBOXYPEPTIDASE A,B"/>
    <property type="match status" value="1"/>
</dbReference>
<dbReference type="RefSeq" id="WP_136782472.1">
    <property type="nucleotide sequence ID" value="NZ_SWCO01000007.1"/>
</dbReference>
<feature type="chain" id="PRO_5020375852" evidence="8">
    <location>
        <begin position="32"/>
        <end position="885"/>
    </location>
</feature>
<evidence type="ECO:0000256" key="2">
    <source>
        <dbReference type="ARBA" id="ARBA00005988"/>
    </source>
</evidence>
<evidence type="ECO:0000256" key="6">
    <source>
        <dbReference type="ARBA" id="ARBA00023049"/>
    </source>
</evidence>
<evidence type="ECO:0000256" key="1">
    <source>
        <dbReference type="ARBA" id="ARBA00001947"/>
    </source>
</evidence>
<dbReference type="PROSITE" id="PS52035">
    <property type="entry name" value="PEPTIDASE_M14"/>
    <property type="match status" value="1"/>
</dbReference>
<accession>A0A4U0ZFH5</accession>
<dbReference type="PANTHER" id="PTHR11705:SF143">
    <property type="entry name" value="SLL0236 PROTEIN"/>
    <property type="match status" value="1"/>
</dbReference>
<evidence type="ECO:0000256" key="3">
    <source>
        <dbReference type="ARBA" id="ARBA00022670"/>
    </source>
</evidence>
<name>A0A4U0ZFH5_9ALTE</name>
<comment type="cofactor">
    <cofactor evidence="1">
        <name>Zn(2+)</name>
        <dbReference type="ChEBI" id="CHEBI:29105"/>
    </cofactor>
</comment>
<keyword evidence="5" id="KW-0862">Zinc</keyword>
<dbReference type="SUPFAM" id="SSF53187">
    <property type="entry name" value="Zn-dependent exopeptidases"/>
    <property type="match status" value="1"/>
</dbReference>
<dbReference type="SMART" id="SM00631">
    <property type="entry name" value="Zn_pept"/>
    <property type="match status" value="1"/>
</dbReference>
<reference evidence="10 11" key="1">
    <citation type="submission" date="2019-04" db="EMBL/GenBank/DDBJ databases">
        <title>Alteromonas portus sp. nov., an alginate lyase-excreting marine bacterium.</title>
        <authorList>
            <person name="Huang H."/>
            <person name="Mo K."/>
            <person name="Bao S."/>
        </authorList>
    </citation>
    <scope>NUCLEOTIDE SEQUENCE [LARGE SCALE GENOMIC DNA]</scope>
    <source>
        <strain evidence="10 11">HB161718</strain>
    </source>
</reference>
<dbReference type="Pfam" id="PF00246">
    <property type="entry name" value="Peptidase_M14"/>
    <property type="match status" value="1"/>
</dbReference>
<evidence type="ECO:0000313" key="10">
    <source>
        <dbReference type="EMBL" id="TKB02655.1"/>
    </source>
</evidence>
<dbReference type="InterPro" id="IPR000834">
    <property type="entry name" value="Peptidase_M14"/>
</dbReference>
<dbReference type="GO" id="GO:0004181">
    <property type="term" value="F:metallocarboxypeptidase activity"/>
    <property type="evidence" value="ECO:0007669"/>
    <property type="project" value="InterPro"/>
</dbReference>
<feature type="signal peptide" evidence="8">
    <location>
        <begin position="1"/>
        <end position="31"/>
    </location>
</feature>
<gene>
    <name evidence="10" type="ORF">E5672_12370</name>
</gene>
<evidence type="ECO:0000256" key="8">
    <source>
        <dbReference type="SAM" id="SignalP"/>
    </source>
</evidence>
<dbReference type="InterPro" id="IPR029062">
    <property type="entry name" value="Class_I_gatase-like"/>
</dbReference>
<comment type="similarity">
    <text evidence="2 7">Belongs to the peptidase M14 family.</text>
</comment>
<dbReference type="EMBL" id="SWCO01000007">
    <property type="protein sequence ID" value="TKB02655.1"/>
    <property type="molecule type" value="Genomic_DNA"/>
</dbReference>
<keyword evidence="11" id="KW-1185">Reference proteome</keyword>
<dbReference type="GO" id="GO:0005615">
    <property type="term" value="C:extracellular space"/>
    <property type="evidence" value="ECO:0007669"/>
    <property type="project" value="TreeGrafter"/>
</dbReference>
<comment type="caution">
    <text evidence="7">Lacks conserved residue(s) required for the propagation of feature annotation.</text>
</comment>
<evidence type="ECO:0000256" key="5">
    <source>
        <dbReference type="ARBA" id="ARBA00022833"/>
    </source>
</evidence>
<evidence type="ECO:0000259" key="9">
    <source>
        <dbReference type="PROSITE" id="PS52035"/>
    </source>
</evidence>
<sequence>MLAKLKNSARKNPLSLTLLLALGTITFGVTASQQVLAQTALSSAVTITPDVGGQPVTAYLPNTVSYNSAIPTPESVFGANIGEWHVRHDQVVNYMQLLAEKSDRITIEETGRTHENRPLLLMTITAPSNRNNIEAMRQQHIDAMKSGQKLGRDAPLIFYMGYSIHGNEPSGTNASLALAYYLAAAEGEEIDALLNNNIVLFDPSFNPDGLSRFAQWANMHKGKQLVSDSRHREHDEGWPSGRTNHYWFDLNRDWLLLAHPESQARIKQFHKWRPHILTDFHEMGTDSTYFFQPGVRSRKNPLTPDENVTLTEALAQYHAAAFDEQGELYFTQEAFDDFYAGKGSTYPDLHGSVGILFEQASSRGHLQNSINGKLAFKDTIANQITTSLSTFRGALANKAAILDYQSGFVKSTQSLVKNDAQAGYVVSASNDTARFNAFVGLLEQHHIQYEVLSKDFEARKVRYGAGKAVYIPLNQPQYRLVKSIFSTQTSFENNTFYDVSTWNLALAFNLDYAPLDKGDARSLKLSDSTALVQAPLNDIHSDAYAYAFSWQHYYAPAMLQTLLEAGVKVRSSEEAFSAIKYDGKNVELQPGSIVVPKGLGQPENLATILRDAQQQLQVPVFSLRSGLTPTGHDLGSRSMAPVTLPQVLIVGGEGTSEYEVGEMWHYFDTKVGLPASIVEQQHLLRALSDPSINYTHVLFPSGRYSFTESDRAKIEDWVKAGGVIVGQKSALRYFAQHKWLDVEIVSRESIDNAFDESDLSYKDGASLYARKLVAGAVFEANIDNTHPLFYGYDDDTLPMFKTNNMIVEASSSPFITPARYTDEPLMAGFSDNAMVALMAESTAVTTQKTGRGVVIGFTDNTQFRGYWYGTNKMLANAIYQSHFIR</sequence>
<dbReference type="Gene3D" id="3.40.630.10">
    <property type="entry name" value="Zn peptidases"/>
    <property type="match status" value="1"/>
</dbReference>
<keyword evidence="3" id="KW-0645">Protease</keyword>
<protein>
    <submittedName>
        <fullName evidence="10">Peptidase M14</fullName>
    </submittedName>
</protein>
<keyword evidence="8" id="KW-0732">Signal</keyword>
<dbReference type="AlphaFoldDB" id="A0A4U0ZFH5"/>
<keyword evidence="6" id="KW-0482">Metalloprotease</keyword>